<dbReference type="SUPFAM" id="SSF50475">
    <property type="entry name" value="FMN-binding split barrel"/>
    <property type="match status" value="1"/>
</dbReference>
<reference evidence="2 3" key="1">
    <citation type="submission" date="2019-08" db="EMBL/GenBank/DDBJ databases">
        <authorList>
            <person name="Dong K."/>
        </authorList>
    </citation>
    <scope>NUCLEOTIDE SEQUENCE [LARGE SCALE GENOMIC DNA]</scope>
    <source>
        <strain evidence="2 3">JCM14558</strain>
    </source>
</reference>
<protein>
    <submittedName>
        <fullName evidence="2">Pyridoxamine 5'-phosphate oxidase family protein</fullName>
    </submittedName>
</protein>
<accession>A0A5C8I0A5</accession>
<gene>
    <name evidence="2" type="ORF">FVP77_02325</name>
</gene>
<dbReference type="InterPro" id="IPR024747">
    <property type="entry name" value="Pyridox_Oxase-rel"/>
</dbReference>
<dbReference type="AlphaFoldDB" id="A0A5C8I0A5"/>
<evidence type="ECO:0000313" key="2">
    <source>
        <dbReference type="EMBL" id="TXK12337.1"/>
    </source>
</evidence>
<dbReference type="OrthoDB" id="7062584at2"/>
<evidence type="ECO:0000256" key="1">
    <source>
        <dbReference type="SAM" id="MobiDB-lite"/>
    </source>
</evidence>
<proteinExistence type="predicted"/>
<keyword evidence="3" id="KW-1185">Reference proteome</keyword>
<dbReference type="Proteomes" id="UP000321034">
    <property type="component" value="Unassembled WGS sequence"/>
</dbReference>
<comment type="caution">
    <text evidence="2">The sequence shown here is derived from an EMBL/GenBank/DDBJ whole genome shotgun (WGS) entry which is preliminary data.</text>
</comment>
<sequence>MKRDRCPHSETAPASAATATRAHASGPEHNRLRHGPHVLALACRVRHARRWSDALKGPSPLPVDWPTTFAGSARRKDLLMTTSRPTAPNPGTPFPPAGIWGVNPYLLKHRVPSPTPSPLGVESLSVDDCWHLLERADFGRIAIDGVDGVPDLFPLNYLAADGHIFMRSAPGAKLRGIANNPDVAFEVDGDHDGLRWSVVVRGIAERMSVDFDIEESGVLSLVSANPTDKQNFLRLTPRTVNGRTFRSRKSSPTHRGPAEELAVVVRVEAPRSAKPRAIPHFAPFLEVDVRKDRLSR</sequence>
<dbReference type="EMBL" id="VRSV01000001">
    <property type="protein sequence ID" value="TXK12337.1"/>
    <property type="molecule type" value="Genomic_DNA"/>
</dbReference>
<dbReference type="InterPro" id="IPR012349">
    <property type="entry name" value="Split_barrel_FMN-bd"/>
</dbReference>
<dbReference type="Pfam" id="PF12900">
    <property type="entry name" value="Pyridox_ox_2"/>
    <property type="match status" value="1"/>
</dbReference>
<name>A0A5C8I0A5_9MICO</name>
<evidence type="ECO:0000313" key="3">
    <source>
        <dbReference type="Proteomes" id="UP000321034"/>
    </source>
</evidence>
<feature type="compositionally biased region" description="Low complexity" evidence="1">
    <location>
        <begin position="9"/>
        <end position="25"/>
    </location>
</feature>
<organism evidence="2 3">
    <name type="scientific">Microbacterium hatanonis</name>
    <dbReference type="NCBI Taxonomy" id="404366"/>
    <lineage>
        <taxon>Bacteria</taxon>
        <taxon>Bacillati</taxon>
        <taxon>Actinomycetota</taxon>
        <taxon>Actinomycetes</taxon>
        <taxon>Micrococcales</taxon>
        <taxon>Microbacteriaceae</taxon>
        <taxon>Microbacterium</taxon>
    </lineage>
</organism>
<dbReference type="Gene3D" id="2.30.110.10">
    <property type="entry name" value="Electron Transport, Fmn-binding Protein, Chain A"/>
    <property type="match status" value="1"/>
</dbReference>
<feature type="region of interest" description="Disordered" evidence="1">
    <location>
        <begin position="1"/>
        <end position="33"/>
    </location>
</feature>